<reference evidence="3" key="1">
    <citation type="journal article" date="2023" name="GigaByte">
        <title>Genome assembly of the bearded iris, Iris pallida Lam.</title>
        <authorList>
            <person name="Bruccoleri R.E."/>
            <person name="Oakeley E.J."/>
            <person name="Faust A.M.E."/>
            <person name="Altorfer M."/>
            <person name="Dessus-Babus S."/>
            <person name="Burckhardt D."/>
            <person name="Oertli M."/>
            <person name="Naumann U."/>
            <person name="Petersen F."/>
            <person name="Wong J."/>
        </authorList>
    </citation>
    <scope>NUCLEOTIDE SEQUENCE</scope>
    <source>
        <strain evidence="3">GSM-AAB239-AS_SAM_17_03QT</strain>
    </source>
</reference>
<gene>
    <name evidence="3" type="ORF">M6B38_324240</name>
</gene>
<dbReference type="InterPro" id="IPR001810">
    <property type="entry name" value="F-box_dom"/>
</dbReference>
<comment type="caution">
    <text evidence="3">The sequence shown here is derived from an EMBL/GenBank/DDBJ whole genome shotgun (WGS) entry which is preliminary data.</text>
</comment>
<dbReference type="EMBL" id="JANAVB010011649">
    <property type="protein sequence ID" value="KAJ6836965.1"/>
    <property type="molecule type" value="Genomic_DNA"/>
</dbReference>
<dbReference type="SUPFAM" id="SSF81383">
    <property type="entry name" value="F-box domain"/>
    <property type="match status" value="1"/>
</dbReference>
<evidence type="ECO:0000313" key="4">
    <source>
        <dbReference type="Proteomes" id="UP001140949"/>
    </source>
</evidence>
<dbReference type="SMART" id="SM00256">
    <property type="entry name" value="FBOX"/>
    <property type="match status" value="1"/>
</dbReference>
<evidence type="ECO:0000259" key="2">
    <source>
        <dbReference type="PROSITE" id="PS50181"/>
    </source>
</evidence>
<dbReference type="InterPro" id="IPR025886">
    <property type="entry name" value="PP2-like"/>
</dbReference>
<dbReference type="PROSITE" id="PS50181">
    <property type="entry name" value="FBOX"/>
    <property type="match status" value="1"/>
</dbReference>
<proteinExistence type="predicted"/>
<keyword evidence="4" id="KW-1185">Reference proteome</keyword>
<dbReference type="PANTHER" id="PTHR31960">
    <property type="entry name" value="F-BOX PROTEIN PP2-A15"/>
    <property type="match status" value="1"/>
</dbReference>
<organism evidence="3 4">
    <name type="scientific">Iris pallida</name>
    <name type="common">Sweet iris</name>
    <dbReference type="NCBI Taxonomy" id="29817"/>
    <lineage>
        <taxon>Eukaryota</taxon>
        <taxon>Viridiplantae</taxon>
        <taxon>Streptophyta</taxon>
        <taxon>Embryophyta</taxon>
        <taxon>Tracheophyta</taxon>
        <taxon>Spermatophyta</taxon>
        <taxon>Magnoliopsida</taxon>
        <taxon>Liliopsida</taxon>
        <taxon>Asparagales</taxon>
        <taxon>Iridaceae</taxon>
        <taxon>Iridoideae</taxon>
        <taxon>Irideae</taxon>
        <taxon>Iris</taxon>
    </lineage>
</organism>
<accession>A0AAX6H9A7</accession>
<protein>
    <submittedName>
        <fullName evidence="3">F-box protein PP2-A13-like</fullName>
    </submittedName>
</protein>
<dbReference type="AlphaFoldDB" id="A0AAX6H9A7"/>
<reference evidence="3" key="2">
    <citation type="submission" date="2023-04" db="EMBL/GenBank/DDBJ databases">
        <authorList>
            <person name="Bruccoleri R.E."/>
            <person name="Oakeley E.J."/>
            <person name="Faust A.-M."/>
            <person name="Dessus-Babus S."/>
            <person name="Altorfer M."/>
            <person name="Burckhardt D."/>
            <person name="Oertli M."/>
            <person name="Naumann U."/>
            <person name="Petersen F."/>
            <person name="Wong J."/>
        </authorList>
    </citation>
    <scope>NUCLEOTIDE SEQUENCE</scope>
    <source>
        <strain evidence="3">GSM-AAB239-AS_SAM_17_03QT</strain>
        <tissue evidence="3">Leaf</tissue>
    </source>
</reference>
<name>A0AAX6H9A7_IRIPA</name>
<sequence length="298" mass="33582">MGASWSMAEESGAAGPTGMADLPEGCLAEVLARLEPAEICRLARLSRAFRAAAAADFIWEAKLPRGYRRFLGRVLPHPGAEDGRNRNPKKGSGSGSKKELYSRLCRPTLFDGGTKEFWLEKHSGGICISISSKALSITMIDDRRYWNYVPTEESRFHTVAYLQQIWWLEVDGELDFYFPEGTYSLYFRLHLGRASRRLGRRINSPQHIHGWDIQPVRFQLSTSDGQRAQSKCYLDDPGTWIHYHVGDFDVQDSEVSTKVKFSMIQIDCTHTKGGLCVDSVLVCPKGFQLEKEMPPLCA</sequence>
<feature type="region of interest" description="Disordered" evidence="1">
    <location>
        <begin position="78"/>
        <end position="99"/>
    </location>
</feature>
<feature type="domain" description="F-box" evidence="2">
    <location>
        <begin position="16"/>
        <end position="62"/>
    </location>
</feature>
<dbReference type="Pfam" id="PF12937">
    <property type="entry name" value="F-box-like"/>
    <property type="match status" value="1"/>
</dbReference>
<dbReference type="InterPro" id="IPR036047">
    <property type="entry name" value="F-box-like_dom_sf"/>
</dbReference>
<dbReference type="Proteomes" id="UP001140949">
    <property type="component" value="Unassembled WGS sequence"/>
</dbReference>
<evidence type="ECO:0000256" key="1">
    <source>
        <dbReference type="SAM" id="MobiDB-lite"/>
    </source>
</evidence>
<dbReference type="Pfam" id="PF14299">
    <property type="entry name" value="PP2"/>
    <property type="match status" value="1"/>
</dbReference>
<dbReference type="PANTHER" id="PTHR31960:SF20">
    <property type="entry name" value="OS09G0525300 PROTEIN"/>
    <property type="match status" value="1"/>
</dbReference>
<evidence type="ECO:0000313" key="3">
    <source>
        <dbReference type="EMBL" id="KAJ6836965.1"/>
    </source>
</evidence>